<evidence type="ECO:0000259" key="1">
    <source>
        <dbReference type="PROSITE" id="PS51379"/>
    </source>
</evidence>
<dbReference type="PROSITE" id="PS51379">
    <property type="entry name" value="4FE4S_FER_2"/>
    <property type="match status" value="1"/>
</dbReference>
<dbReference type="PROSITE" id="PS00198">
    <property type="entry name" value="4FE4S_FER_1"/>
    <property type="match status" value="1"/>
</dbReference>
<dbReference type="PANTHER" id="PTHR43312">
    <property type="entry name" value="D-THREO-ALDOSE 1-DEHYDROGENASE"/>
    <property type="match status" value="1"/>
</dbReference>
<dbReference type="InterPro" id="IPR017896">
    <property type="entry name" value="4Fe4S_Fe-S-bd"/>
</dbReference>
<sequence length="402" mass="45846">MQYRKMGKLGWDVSALGFGAMRLPTKGILKRLDEEEAIRIIRRGIDLGINYVDTAWPYHMGNSEKVLGKALQDGYREKVKLVTKLPMFLVRKADDFEKFLKSQLESLQTDHVDLYLFHSLNKTYFNVVKKFNLIEKMEHAKAAGKINAIGFSFHDSLPKFKEIIDYYEWDACQIQYNYMDTAIQANQEGLAYAHSKDIAVIIMEPVKGGMLANPPREALDIMNNAPIHRSPVDWALQFIWNQPEVSIVLSGMGNMKMVEENCASADKSGVKSLSEEENQILTQITQIYREKIRVPCTACRYCMPCPFGVNIPENFATINAISLNDSKAPMDRLLRFQQKNRYRSLAKNKAQLVKKPNMGRSSLCTKCGACIPKCPQEINIPEELTKVMAVMEKHQSIDDVYQ</sequence>
<dbReference type="InterPro" id="IPR017900">
    <property type="entry name" value="4Fe4S_Fe_S_CS"/>
</dbReference>
<accession>A0ABY6HXR5</accession>
<gene>
    <name evidence="2" type="ORF">NEF87_003629</name>
</gene>
<evidence type="ECO:0000313" key="2">
    <source>
        <dbReference type="EMBL" id="UYP47344.1"/>
    </source>
</evidence>
<dbReference type="Pfam" id="PF00248">
    <property type="entry name" value="Aldo_ket_red"/>
    <property type="match status" value="1"/>
</dbReference>
<name>A0ABY6HXR5_9ARCH</name>
<dbReference type="InterPro" id="IPR023210">
    <property type="entry name" value="NADP_OxRdtase_dom"/>
</dbReference>
<keyword evidence="3" id="KW-1185">Reference proteome</keyword>
<proteinExistence type="predicted"/>
<dbReference type="Proteomes" id="UP001208689">
    <property type="component" value="Chromosome"/>
</dbReference>
<dbReference type="InterPro" id="IPR036812">
    <property type="entry name" value="NAD(P)_OxRdtase_dom_sf"/>
</dbReference>
<organism evidence="2 3">
    <name type="scientific">Candidatus Lokiarchaeum ossiferum</name>
    <dbReference type="NCBI Taxonomy" id="2951803"/>
    <lineage>
        <taxon>Archaea</taxon>
        <taxon>Promethearchaeati</taxon>
        <taxon>Promethearchaeota</taxon>
        <taxon>Promethearchaeia</taxon>
        <taxon>Promethearchaeales</taxon>
        <taxon>Promethearchaeaceae</taxon>
        <taxon>Candidatus Lokiarchaeum</taxon>
    </lineage>
</organism>
<reference evidence="2" key="1">
    <citation type="submission" date="2022-09" db="EMBL/GenBank/DDBJ databases">
        <title>Actin cytoskeleton and complex cell architecture in an #Asgard archaeon.</title>
        <authorList>
            <person name="Ponce Toledo R.I."/>
            <person name="Schleper C."/>
            <person name="Rodrigues Oliveira T."/>
            <person name="Wollweber F."/>
            <person name="Xu J."/>
            <person name="Rittmann S."/>
            <person name="Klingl A."/>
            <person name="Pilhofer M."/>
        </authorList>
    </citation>
    <scope>NUCLEOTIDE SEQUENCE</scope>
    <source>
        <strain evidence="2">B-35</strain>
    </source>
</reference>
<dbReference type="CDD" id="cd19096">
    <property type="entry name" value="AKR_Fe-S_oxidoreductase"/>
    <property type="match status" value="1"/>
</dbReference>
<dbReference type="EMBL" id="CP104013">
    <property type="protein sequence ID" value="UYP47344.1"/>
    <property type="molecule type" value="Genomic_DNA"/>
</dbReference>
<protein>
    <recommendedName>
        <fullName evidence="1">4Fe-4S ferredoxin-type domain-containing protein</fullName>
    </recommendedName>
</protein>
<evidence type="ECO:0000313" key="3">
    <source>
        <dbReference type="Proteomes" id="UP001208689"/>
    </source>
</evidence>
<dbReference type="SUPFAM" id="SSF46548">
    <property type="entry name" value="alpha-helical ferredoxin"/>
    <property type="match status" value="1"/>
</dbReference>
<dbReference type="PANTHER" id="PTHR43312:SF2">
    <property type="entry name" value="OXIDOREDUCTASE"/>
    <property type="match status" value="1"/>
</dbReference>
<dbReference type="Gene3D" id="3.20.20.100">
    <property type="entry name" value="NADP-dependent oxidoreductase domain"/>
    <property type="match status" value="1"/>
</dbReference>
<dbReference type="InterPro" id="IPR053135">
    <property type="entry name" value="AKR2_Oxidoreductase"/>
</dbReference>
<feature type="domain" description="4Fe-4S ferredoxin-type" evidence="1">
    <location>
        <begin position="354"/>
        <end position="383"/>
    </location>
</feature>
<dbReference type="Pfam" id="PF13187">
    <property type="entry name" value="Fer4_9"/>
    <property type="match status" value="1"/>
</dbReference>
<dbReference type="SUPFAM" id="SSF51430">
    <property type="entry name" value="NAD(P)-linked oxidoreductase"/>
    <property type="match status" value="1"/>
</dbReference>